<feature type="chain" id="PRO_5002062983" evidence="1">
    <location>
        <begin position="20"/>
        <end position="34"/>
    </location>
</feature>
<protein>
    <submittedName>
        <fullName evidence="2">Uncharacterized protein</fullName>
    </submittedName>
</protein>
<proteinExistence type="predicted"/>
<dbReference type="EMBL" id="GBRH01162869">
    <property type="protein sequence ID" value="JAE35027.1"/>
    <property type="molecule type" value="Transcribed_RNA"/>
</dbReference>
<reference evidence="2" key="2">
    <citation type="journal article" date="2015" name="Data Brief">
        <title>Shoot transcriptome of the giant reed, Arundo donax.</title>
        <authorList>
            <person name="Barrero R.A."/>
            <person name="Guerrero F.D."/>
            <person name="Moolhuijzen P."/>
            <person name="Goolsby J.A."/>
            <person name="Tidwell J."/>
            <person name="Bellgard S.E."/>
            <person name="Bellgard M.I."/>
        </authorList>
    </citation>
    <scope>NUCLEOTIDE SEQUENCE</scope>
    <source>
        <tissue evidence="2">Shoot tissue taken approximately 20 cm above the soil surface</tissue>
    </source>
</reference>
<accession>A0A0A9HE37</accession>
<name>A0A0A9HE37_ARUDO</name>
<evidence type="ECO:0000256" key="1">
    <source>
        <dbReference type="SAM" id="SignalP"/>
    </source>
</evidence>
<sequence length="34" mass="4125">MHPFLFLFFSLLNRGALKAEFISSMVLLNYDYYY</sequence>
<feature type="signal peptide" evidence="1">
    <location>
        <begin position="1"/>
        <end position="19"/>
    </location>
</feature>
<reference evidence="2" key="1">
    <citation type="submission" date="2014-09" db="EMBL/GenBank/DDBJ databases">
        <authorList>
            <person name="Magalhaes I.L.F."/>
            <person name="Oliveira U."/>
            <person name="Santos F.R."/>
            <person name="Vidigal T.H.D.A."/>
            <person name="Brescovit A.D."/>
            <person name="Santos A.J."/>
        </authorList>
    </citation>
    <scope>NUCLEOTIDE SEQUENCE</scope>
    <source>
        <tissue evidence="2">Shoot tissue taken approximately 20 cm above the soil surface</tissue>
    </source>
</reference>
<organism evidence="2">
    <name type="scientific">Arundo donax</name>
    <name type="common">Giant reed</name>
    <name type="synonym">Donax arundinaceus</name>
    <dbReference type="NCBI Taxonomy" id="35708"/>
    <lineage>
        <taxon>Eukaryota</taxon>
        <taxon>Viridiplantae</taxon>
        <taxon>Streptophyta</taxon>
        <taxon>Embryophyta</taxon>
        <taxon>Tracheophyta</taxon>
        <taxon>Spermatophyta</taxon>
        <taxon>Magnoliopsida</taxon>
        <taxon>Liliopsida</taxon>
        <taxon>Poales</taxon>
        <taxon>Poaceae</taxon>
        <taxon>PACMAD clade</taxon>
        <taxon>Arundinoideae</taxon>
        <taxon>Arundineae</taxon>
        <taxon>Arundo</taxon>
    </lineage>
</organism>
<keyword evidence="1" id="KW-0732">Signal</keyword>
<evidence type="ECO:0000313" key="2">
    <source>
        <dbReference type="EMBL" id="JAE35027.1"/>
    </source>
</evidence>
<dbReference type="AlphaFoldDB" id="A0A0A9HE37"/>